<dbReference type="InterPro" id="IPR000305">
    <property type="entry name" value="GIY-YIG_endonuc"/>
</dbReference>
<dbReference type="Gene3D" id="3.40.1440.10">
    <property type="entry name" value="GIY-YIG endonuclease"/>
    <property type="match status" value="1"/>
</dbReference>
<comment type="similarity">
    <text evidence="1">Belongs to the UPF0213 family.</text>
</comment>
<evidence type="ECO:0000313" key="3">
    <source>
        <dbReference type="EMBL" id="MCW8107239.1"/>
    </source>
</evidence>
<gene>
    <name evidence="3" type="ORF">OPS25_01810</name>
</gene>
<evidence type="ECO:0000313" key="4">
    <source>
        <dbReference type="Proteomes" id="UP001142810"/>
    </source>
</evidence>
<dbReference type="RefSeq" id="WP_265615937.1">
    <property type="nucleotide sequence ID" value="NZ_JAPFRD010000002.1"/>
</dbReference>
<dbReference type="Pfam" id="PF01541">
    <property type="entry name" value="GIY-YIG"/>
    <property type="match status" value="1"/>
</dbReference>
<organism evidence="3 4">
    <name type="scientific">Alteromonas aquimaris</name>
    <dbReference type="NCBI Taxonomy" id="2998417"/>
    <lineage>
        <taxon>Bacteria</taxon>
        <taxon>Pseudomonadati</taxon>
        <taxon>Pseudomonadota</taxon>
        <taxon>Gammaproteobacteria</taxon>
        <taxon>Alteromonadales</taxon>
        <taxon>Alteromonadaceae</taxon>
        <taxon>Alteromonas/Salinimonas group</taxon>
        <taxon>Alteromonas</taxon>
    </lineage>
</organism>
<dbReference type="PROSITE" id="PS50164">
    <property type="entry name" value="GIY_YIG"/>
    <property type="match status" value="1"/>
</dbReference>
<dbReference type="InterPro" id="IPR050190">
    <property type="entry name" value="UPF0213_domain"/>
</dbReference>
<evidence type="ECO:0000256" key="1">
    <source>
        <dbReference type="ARBA" id="ARBA00007435"/>
    </source>
</evidence>
<name>A0ABT3P396_9ALTE</name>
<dbReference type="PANTHER" id="PTHR34477">
    <property type="entry name" value="UPF0213 PROTEIN YHBQ"/>
    <property type="match status" value="1"/>
</dbReference>
<dbReference type="EMBL" id="JAPFRD010000002">
    <property type="protein sequence ID" value="MCW8107239.1"/>
    <property type="molecule type" value="Genomic_DNA"/>
</dbReference>
<reference evidence="3" key="1">
    <citation type="submission" date="2022-11" db="EMBL/GenBank/DDBJ databases">
        <title>Alteromonas sp. nov., isolated from sea water of the Qingdao.</title>
        <authorList>
            <person name="Wang Q."/>
        </authorList>
    </citation>
    <scope>NUCLEOTIDE SEQUENCE</scope>
    <source>
        <strain evidence="3">ASW11-7</strain>
    </source>
</reference>
<feature type="domain" description="GIY-YIG" evidence="2">
    <location>
        <begin position="11"/>
        <end position="88"/>
    </location>
</feature>
<accession>A0ABT3P396</accession>
<dbReference type="Proteomes" id="UP001142810">
    <property type="component" value="Unassembled WGS sequence"/>
</dbReference>
<sequence>MEATVEDSQKPVWYVYLIETHCGMLYTGSTTDPKRRFRQHCGVLQGGAKFLKARKPHTFRAIFKLSDKSTALKLEWRIKRLSRSQKLSLLTSHRLDEVQLVCALDAVQSDNSST</sequence>
<dbReference type="CDD" id="cd10456">
    <property type="entry name" value="GIY-YIG_UPF0213"/>
    <property type="match status" value="1"/>
</dbReference>
<dbReference type="SUPFAM" id="SSF82771">
    <property type="entry name" value="GIY-YIG endonuclease"/>
    <property type="match status" value="1"/>
</dbReference>
<keyword evidence="4" id="KW-1185">Reference proteome</keyword>
<proteinExistence type="inferred from homology"/>
<protein>
    <submittedName>
        <fullName evidence="3">GIY-YIG nuclease family protein</fullName>
    </submittedName>
</protein>
<dbReference type="PANTHER" id="PTHR34477:SF1">
    <property type="entry name" value="UPF0213 PROTEIN YHBQ"/>
    <property type="match status" value="1"/>
</dbReference>
<comment type="caution">
    <text evidence="3">The sequence shown here is derived from an EMBL/GenBank/DDBJ whole genome shotgun (WGS) entry which is preliminary data.</text>
</comment>
<evidence type="ECO:0000259" key="2">
    <source>
        <dbReference type="PROSITE" id="PS50164"/>
    </source>
</evidence>
<dbReference type="InterPro" id="IPR035901">
    <property type="entry name" value="GIY-YIG_endonuc_sf"/>
</dbReference>